<dbReference type="PRINTS" id="PR00598">
    <property type="entry name" value="HTHMARR"/>
</dbReference>
<dbReference type="InterPro" id="IPR036390">
    <property type="entry name" value="WH_DNA-bd_sf"/>
</dbReference>
<comment type="caution">
    <text evidence="5">The sequence shown here is derived from an EMBL/GenBank/DDBJ whole genome shotgun (WGS) entry which is preliminary data.</text>
</comment>
<keyword evidence="6" id="KW-1185">Reference proteome</keyword>
<evidence type="ECO:0000313" key="6">
    <source>
        <dbReference type="Proteomes" id="UP001597413"/>
    </source>
</evidence>
<reference evidence="6" key="1">
    <citation type="journal article" date="2019" name="Int. J. Syst. Evol. Microbiol.">
        <title>The Global Catalogue of Microorganisms (GCM) 10K type strain sequencing project: providing services to taxonomists for standard genome sequencing and annotation.</title>
        <authorList>
            <consortium name="The Broad Institute Genomics Platform"/>
            <consortium name="The Broad Institute Genome Sequencing Center for Infectious Disease"/>
            <person name="Wu L."/>
            <person name="Ma J."/>
        </authorList>
    </citation>
    <scope>NUCLEOTIDE SEQUENCE [LARGE SCALE GENOMIC DNA]</scope>
    <source>
        <strain evidence="6">CCUG 55131</strain>
    </source>
</reference>
<dbReference type="EMBL" id="JBHUIX010000011">
    <property type="protein sequence ID" value="MFD2174739.1"/>
    <property type="molecule type" value="Genomic_DNA"/>
</dbReference>
<keyword evidence="1" id="KW-0805">Transcription regulation</keyword>
<dbReference type="InterPro" id="IPR023187">
    <property type="entry name" value="Tscrpt_reg_MarR-type_CS"/>
</dbReference>
<dbReference type="InterPro" id="IPR000835">
    <property type="entry name" value="HTH_MarR-typ"/>
</dbReference>
<sequence length="155" mass="17800">MHEPTHKPSADFLEALTRLSRKLRTAFNARLLEHGLTYPRGRALLRLAQRPGMTQSELACELELEKPTLVRMLDRMAEIDLIRREPDPNDRRANIIVLTDHGRVQAQLVQRLGADLRKDFFACTDIESLRAAVELMEAVSERIDRQSNEGRDHHA</sequence>
<evidence type="ECO:0000313" key="5">
    <source>
        <dbReference type="EMBL" id="MFD2174739.1"/>
    </source>
</evidence>
<gene>
    <name evidence="5" type="ORF">ACFSM0_11600</name>
</gene>
<dbReference type="PROSITE" id="PS01117">
    <property type="entry name" value="HTH_MARR_1"/>
    <property type="match status" value="1"/>
</dbReference>
<keyword evidence="2" id="KW-0238">DNA-binding</keyword>
<proteinExistence type="predicted"/>
<organism evidence="5 6">
    <name type="scientific">Rhodobacter lacus</name>
    <dbReference type="NCBI Taxonomy" id="1641972"/>
    <lineage>
        <taxon>Bacteria</taxon>
        <taxon>Pseudomonadati</taxon>
        <taxon>Pseudomonadota</taxon>
        <taxon>Alphaproteobacteria</taxon>
        <taxon>Rhodobacterales</taxon>
        <taxon>Rhodobacter group</taxon>
        <taxon>Rhodobacter</taxon>
    </lineage>
</organism>
<dbReference type="Proteomes" id="UP001597413">
    <property type="component" value="Unassembled WGS sequence"/>
</dbReference>
<keyword evidence="3" id="KW-0804">Transcription</keyword>
<dbReference type="PROSITE" id="PS50995">
    <property type="entry name" value="HTH_MARR_2"/>
    <property type="match status" value="1"/>
</dbReference>
<dbReference type="InterPro" id="IPR036388">
    <property type="entry name" value="WH-like_DNA-bd_sf"/>
</dbReference>
<name>A0ABW5A9X0_9RHOB</name>
<dbReference type="PANTHER" id="PTHR33164">
    <property type="entry name" value="TRANSCRIPTIONAL REGULATOR, MARR FAMILY"/>
    <property type="match status" value="1"/>
</dbReference>
<dbReference type="SMART" id="SM00347">
    <property type="entry name" value="HTH_MARR"/>
    <property type="match status" value="1"/>
</dbReference>
<evidence type="ECO:0000256" key="1">
    <source>
        <dbReference type="ARBA" id="ARBA00023015"/>
    </source>
</evidence>
<dbReference type="InterPro" id="IPR039422">
    <property type="entry name" value="MarR/SlyA-like"/>
</dbReference>
<dbReference type="SUPFAM" id="SSF46785">
    <property type="entry name" value="Winged helix' DNA-binding domain"/>
    <property type="match status" value="1"/>
</dbReference>
<protein>
    <submittedName>
        <fullName evidence="5">MarR family winged helix-turn-helix transcriptional regulator</fullName>
    </submittedName>
</protein>
<dbReference type="Pfam" id="PF01047">
    <property type="entry name" value="MarR"/>
    <property type="match status" value="1"/>
</dbReference>
<dbReference type="PANTHER" id="PTHR33164:SF64">
    <property type="entry name" value="TRANSCRIPTIONAL REGULATOR SLYA"/>
    <property type="match status" value="1"/>
</dbReference>
<feature type="domain" description="HTH marR-type" evidence="4">
    <location>
        <begin position="9"/>
        <end position="141"/>
    </location>
</feature>
<evidence type="ECO:0000256" key="3">
    <source>
        <dbReference type="ARBA" id="ARBA00023163"/>
    </source>
</evidence>
<evidence type="ECO:0000256" key="2">
    <source>
        <dbReference type="ARBA" id="ARBA00023125"/>
    </source>
</evidence>
<evidence type="ECO:0000259" key="4">
    <source>
        <dbReference type="PROSITE" id="PS50995"/>
    </source>
</evidence>
<accession>A0ABW5A9X0</accession>
<dbReference type="Gene3D" id="1.10.10.10">
    <property type="entry name" value="Winged helix-like DNA-binding domain superfamily/Winged helix DNA-binding domain"/>
    <property type="match status" value="1"/>
</dbReference>